<gene>
    <name evidence="3" type="primary">LOC106541314</name>
</gene>
<dbReference type="Gene3D" id="3.40.50.300">
    <property type="entry name" value="P-loop containing nucleotide triphosphate hydrolases"/>
    <property type="match status" value="1"/>
</dbReference>
<dbReference type="GO" id="GO:0004176">
    <property type="term" value="F:ATP-dependent peptidase activity"/>
    <property type="evidence" value="ECO:0007669"/>
    <property type="project" value="InterPro"/>
</dbReference>
<evidence type="ECO:0000313" key="3">
    <source>
        <dbReference type="RefSeq" id="XP_013912180.1"/>
    </source>
</evidence>
<protein>
    <submittedName>
        <fullName evidence="3">Lon protease homolog 2, peroxisomal-like</fullName>
    </submittedName>
</protein>
<dbReference type="InterPro" id="IPR003959">
    <property type="entry name" value="ATPase_AAA_core"/>
</dbReference>
<organism evidence="2 3">
    <name type="scientific">Thamnophis sirtalis</name>
    <dbReference type="NCBI Taxonomy" id="35019"/>
    <lineage>
        <taxon>Eukaryota</taxon>
        <taxon>Metazoa</taxon>
        <taxon>Chordata</taxon>
        <taxon>Craniata</taxon>
        <taxon>Vertebrata</taxon>
        <taxon>Euteleostomi</taxon>
        <taxon>Lepidosauria</taxon>
        <taxon>Squamata</taxon>
        <taxon>Bifurcata</taxon>
        <taxon>Unidentata</taxon>
        <taxon>Episquamata</taxon>
        <taxon>Toxicofera</taxon>
        <taxon>Serpentes</taxon>
        <taxon>Colubroidea</taxon>
        <taxon>Colubridae</taxon>
        <taxon>Natricinae</taxon>
        <taxon>Thamnophis</taxon>
    </lineage>
</organism>
<keyword evidence="2" id="KW-1185">Reference proteome</keyword>
<reference evidence="3" key="1">
    <citation type="submission" date="2025-08" db="UniProtKB">
        <authorList>
            <consortium name="RefSeq"/>
        </authorList>
    </citation>
    <scope>IDENTIFICATION</scope>
    <source>
        <tissue evidence="3">Skeletal muscle</tissue>
    </source>
</reference>
<dbReference type="AlphaFoldDB" id="A0A6I9Y4B0"/>
<evidence type="ECO:0000313" key="2">
    <source>
        <dbReference type="Proteomes" id="UP000504617"/>
    </source>
</evidence>
<dbReference type="GO" id="GO:0030163">
    <property type="term" value="P:protein catabolic process"/>
    <property type="evidence" value="ECO:0007669"/>
    <property type="project" value="InterPro"/>
</dbReference>
<dbReference type="PANTHER" id="PTHR10046">
    <property type="entry name" value="ATP DEPENDENT LON PROTEASE FAMILY MEMBER"/>
    <property type="match status" value="1"/>
</dbReference>
<accession>A0A6I9Y4B0</accession>
<dbReference type="GO" id="GO:0004252">
    <property type="term" value="F:serine-type endopeptidase activity"/>
    <property type="evidence" value="ECO:0007669"/>
    <property type="project" value="InterPro"/>
</dbReference>
<proteinExistence type="predicted"/>
<dbReference type="Proteomes" id="UP000504617">
    <property type="component" value="Unplaced"/>
</dbReference>
<sequence length="129" mass="14665">MPQSMPEYALTRNYLELMVELPWSKNTKDCLDIRAARVLLDNDHYAMEKLKKRVLEYLAVRQLKNNLKGPILCFVGPPGVGKTSVGRSVAKTLGREFHRIALGGVCDQSDIRGHRYFKSLLLLLLLLLL</sequence>
<dbReference type="RefSeq" id="XP_013912180.1">
    <property type="nucleotide sequence ID" value="XM_014056705.1"/>
</dbReference>
<dbReference type="InterPro" id="IPR027065">
    <property type="entry name" value="Lon_Prtase"/>
</dbReference>
<dbReference type="SUPFAM" id="SSF52540">
    <property type="entry name" value="P-loop containing nucleoside triphosphate hydrolases"/>
    <property type="match status" value="1"/>
</dbReference>
<dbReference type="GO" id="GO:0005524">
    <property type="term" value="F:ATP binding"/>
    <property type="evidence" value="ECO:0007669"/>
    <property type="project" value="InterPro"/>
</dbReference>
<name>A0A6I9Y4B0_9SAUR</name>
<dbReference type="InterPro" id="IPR027417">
    <property type="entry name" value="P-loop_NTPase"/>
</dbReference>
<feature type="domain" description="ATPase AAA-type core" evidence="1">
    <location>
        <begin position="72"/>
        <end position="107"/>
    </location>
</feature>
<dbReference type="GeneID" id="106541314"/>
<dbReference type="GO" id="GO:0016887">
    <property type="term" value="F:ATP hydrolysis activity"/>
    <property type="evidence" value="ECO:0007669"/>
    <property type="project" value="InterPro"/>
</dbReference>
<dbReference type="OrthoDB" id="2411602at2759"/>
<dbReference type="Pfam" id="PF00004">
    <property type="entry name" value="AAA"/>
    <property type="match status" value="1"/>
</dbReference>
<dbReference type="KEGG" id="tsr:106541314"/>
<evidence type="ECO:0000259" key="1">
    <source>
        <dbReference type="Pfam" id="PF00004"/>
    </source>
</evidence>